<evidence type="ECO:0000256" key="3">
    <source>
        <dbReference type="ARBA" id="ARBA00022688"/>
    </source>
</evidence>
<proteinExistence type="inferred from homology"/>
<dbReference type="RefSeq" id="WP_246602976.1">
    <property type="nucleotide sequence ID" value="NZ_JAFNJS010000005.1"/>
</dbReference>
<evidence type="ECO:0000259" key="7">
    <source>
        <dbReference type="Pfam" id="PF08511"/>
    </source>
</evidence>
<name>A0ABV7BVY5_9PROT</name>
<dbReference type="NCBIfam" id="TIGR02396">
    <property type="entry name" value="diverge_rpsU"/>
    <property type="match status" value="1"/>
</dbReference>
<evidence type="ECO:0000313" key="9">
    <source>
        <dbReference type="Proteomes" id="UP001595420"/>
    </source>
</evidence>
<comment type="function">
    <text evidence="6">Membrane-associated protein that warps the membrane surface to access and bind aromatic isoprenes with high specificity, including ubiquinone (CoQ) isoprene intermediates and presents them directly to COQ7, therefore facilitating the COQ7-mediated hydroxylase step. Participates in the biosynthesis of coenzyme Q, also named ubiquinone, an essential lipid-soluble electron transporter for aerobic cellular respiration.</text>
</comment>
<organism evidence="8 9">
    <name type="scientific">Falsiroseomonas tokyonensis</name>
    <dbReference type="NCBI Taxonomy" id="430521"/>
    <lineage>
        <taxon>Bacteria</taxon>
        <taxon>Pseudomonadati</taxon>
        <taxon>Pseudomonadota</taxon>
        <taxon>Alphaproteobacteria</taxon>
        <taxon>Acetobacterales</taxon>
        <taxon>Roseomonadaceae</taxon>
        <taxon>Falsiroseomonas</taxon>
    </lineage>
</organism>
<comment type="pathway">
    <text evidence="1">Cofactor biosynthesis; ubiquinone biosynthesis.</text>
</comment>
<keyword evidence="9" id="KW-1185">Reference proteome</keyword>
<reference evidence="9" key="1">
    <citation type="journal article" date="2019" name="Int. J. Syst. Evol. Microbiol.">
        <title>The Global Catalogue of Microorganisms (GCM) 10K type strain sequencing project: providing services to taxonomists for standard genome sequencing and annotation.</title>
        <authorList>
            <consortium name="The Broad Institute Genomics Platform"/>
            <consortium name="The Broad Institute Genome Sequencing Center for Infectious Disease"/>
            <person name="Wu L."/>
            <person name="Ma J."/>
        </authorList>
    </citation>
    <scope>NUCLEOTIDE SEQUENCE [LARGE SCALE GENOMIC DNA]</scope>
    <source>
        <strain evidence="9">CGMCC 1.16855</strain>
    </source>
</reference>
<comment type="caution">
    <text evidence="8">The sequence shown here is derived from an EMBL/GenBank/DDBJ whole genome shotgun (WGS) entry which is preliminary data.</text>
</comment>
<keyword evidence="4" id="KW-0809">Transit peptide</keyword>
<evidence type="ECO:0000256" key="4">
    <source>
        <dbReference type="ARBA" id="ARBA00022946"/>
    </source>
</evidence>
<feature type="domain" description="COQ9 C-terminal" evidence="7">
    <location>
        <begin position="118"/>
        <end position="186"/>
    </location>
</feature>
<dbReference type="Pfam" id="PF08511">
    <property type="entry name" value="COQ9"/>
    <property type="match status" value="1"/>
</dbReference>
<gene>
    <name evidence="8" type="ORF">ACFOD3_18495</name>
</gene>
<evidence type="ECO:0000313" key="8">
    <source>
        <dbReference type="EMBL" id="MFC3001901.1"/>
    </source>
</evidence>
<dbReference type="InterPro" id="IPR012762">
    <property type="entry name" value="Ubiq_biosynth_COQ9"/>
</dbReference>
<sequence length="193" mass="21444">MMIERSEERDQALKAALPHVPALGWTRAALSAGLADLGRDPLEQDWLFPRGPVEAIEAWCDLADREMAEAAAAEDLESLRIPARIRRLVLIRLEQAAPAREAVRRALAQQSLPWNLASAARTVGRTADAIWVAAGDSSNDISWYTRRATLAAVYGATLAFWLQDESPDAEETEAFLDRRLAGLARFQRRKRKA</sequence>
<keyword evidence="5" id="KW-0446">Lipid-binding</keyword>
<dbReference type="Proteomes" id="UP001595420">
    <property type="component" value="Unassembled WGS sequence"/>
</dbReference>
<dbReference type="PANTHER" id="PTHR21427">
    <property type="entry name" value="UBIQUINONE BIOSYNTHESIS PROTEIN COQ9, MITOCHONDRIAL"/>
    <property type="match status" value="1"/>
</dbReference>
<dbReference type="PANTHER" id="PTHR21427:SF19">
    <property type="entry name" value="UBIQUINONE BIOSYNTHESIS PROTEIN COQ9, MITOCHONDRIAL"/>
    <property type="match status" value="1"/>
</dbReference>
<accession>A0ABV7BVY5</accession>
<evidence type="ECO:0000256" key="5">
    <source>
        <dbReference type="ARBA" id="ARBA00023121"/>
    </source>
</evidence>
<evidence type="ECO:0000256" key="2">
    <source>
        <dbReference type="ARBA" id="ARBA00010766"/>
    </source>
</evidence>
<comment type="similarity">
    <text evidence="2">Belongs to the COQ9 family.</text>
</comment>
<keyword evidence="3" id="KW-0831">Ubiquinone biosynthesis</keyword>
<evidence type="ECO:0000256" key="1">
    <source>
        <dbReference type="ARBA" id="ARBA00004749"/>
    </source>
</evidence>
<protein>
    <submittedName>
        <fullName evidence="8">COQ9 family protein</fullName>
    </submittedName>
</protein>
<evidence type="ECO:0000256" key="6">
    <source>
        <dbReference type="ARBA" id="ARBA00058104"/>
    </source>
</evidence>
<dbReference type="Gene3D" id="1.10.357.10">
    <property type="entry name" value="Tetracycline Repressor, domain 2"/>
    <property type="match status" value="1"/>
</dbReference>
<dbReference type="EMBL" id="JBHRSB010000005">
    <property type="protein sequence ID" value="MFC3001901.1"/>
    <property type="molecule type" value="Genomic_DNA"/>
</dbReference>
<dbReference type="InterPro" id="IPR013718">
    <property type="entry name" value="COQ9_C"/>
</dbReference>